<feature type="region of interest" description="Disordered" evidence="7">
    <location>
        <begin position="1"/>
        <end position="29"/>
    </location>
</feature>
<keyword evidence="6 8" id="KW-0472">Membrane</keyword>
<evidence type="ECO:0000256" key="4">
    <source>
        <dbReference type="ARBA" id="ARBA00022692"/>
    </source>
</evidence>
<feature type="compositionally biased region" description="Basic residues" evidence="7">
    <location>
        <begin position="15"/>
        <end position="26"/>
    </location>
</feature>
<evidence type="ECO:0000256" key="8">
    <source>
        <dbReference type="SAM" id="Phobius"/>
    </source>
</evidence>
<dbReference type="Proteomes" id="UP000694722">
    <property type="component" value="Unplaced"/>
</dbReference>
<feature type="region of interest" description="Disordered" evidence="7">
    <location>
        <begin position="83"/>
        <end position="133"/>
    </location>
</feature>
<sequence>MGASTEQSRAEQKHRPAGRSRRRKGWRKEGLTFGMFISQKTAGPKGPLEGVFGLEQIIRQPEEAEHTHTHTWAHSYLFGGHAPRGAHAHDTGASFSESTCPGHRSPANLEAGKTLEGPRDGEGPHPSLSGSPPTPAPFCPVLCPSGSPQPCITSRLLAFGPRSPVPEENRSVSAGMGTSDGGEAGPGAPQPNRIEVHVHQESGLAKLLLSGCSLLQPLVLQPRTASQTLGSSRLLVASWVVQIVLGVLSGVLGGFLYISRSTTLRESGAPIWTGAVAVLAGVVAFVYEKRGGIYWALLRTALALTAFSTATAAIVIAAANFNQYHYSFYDNICDVSPPWGPTWPPGTPNPDVSRQQLCILYLDKLKVAGPPKARQWVVDREGHTMAEGEAVHPKERELGVAMVTQHLGSAGTQVRSPAWRSGVRIQHCRS</sequence>
<comment type="similarity">
    <text evidence="2">Belongs to the TMEM176 family.</text>
</comment>
<evidence type="ECO:0000256" key="7">
    <source>
        <dbReference type="SAM" id="MobiDB-lite"/>
    </source>
</evidence>
<feature type="transmembrane region" description="Helical" evidence="8">
    <location>
        <begin position="269"/>
        <end position="287"/>
    </location>
</feature>
<dbReference type="PANTHER" id="PTHR15756:SF6">
    <property type="entry name" value="TRANSMEMBRANE PROTEIN 176A"/>
    <property type="match status" value="1"/>
</dbReference>
<feature type="region of interest" description="Disordered" evidence="7">
    <location>
        <begin position="159"/>
        <end position="191"/>
    </location>
</feature>
<dbReference type="InterPro" id="IPR009281">
    <property type="entry name" value="TMEM176A/TMEM176B"/>
</dbReference>
<dbReference type="InterPro" id="IPR007237">
    <property type="entry name" value="CD20-like"/>
</dbReference>
<feature type="transmembrane region" description="Helical" evidence="8">
    <location>
        <begin position="234"/>
        <end position="257"/>
    </location>
</feature>
<dbReference type="Ensembl" id="ENSSSCT00040104408.1">
    <property type="protein sequence ID" value="ENSSSCP00040047561.1"/>
    <property type="gene ID" value="ENSSSCG00040075296.1"/>
</dbReference>
<evidence type="ECO:0000313" key="10">
    <source>
        <dbReference type="Proteomes" id="UP000694722"/>
    </source>
</evidence>
<accession>A0A8D1G679</accession>
<proteinExistence type="inferred from homology"/>
<protein>
    <submittedName>
        <fullName evidence="9">Transmembrane protein 176A</fullName>
    </submittedName>
</protein>
<comment type="subcellular location">
    <subcellularLocation>
        <location evidence="1">Membrane</location>
        <topology evidence="1">Multi-pass membrane protein</topology>
    </subcellularLocation>
</comment>
<evidence type="ECO:0000256" key="6">
    <source>
        <dbReference type="ARBA" id="ARBA00023136"/>
    </source>
</evidence>
<dbReference type="GO" id="GO:0016020">
    <property type="term" value="C:membrane"/>
    <property type="evidence" value="ECO:0007669"/>
    <property type="project" value="UniProtKB-SubCell"/>
</dbReference>
<keyword evidence="5 8" id="KW-1133">Transmembrane helix</keyword>
<evidence type="ECO:0000256" key="5">
    <source>
        <dbReference type="ARBA" id="ARBA00022989"/>
    </source>
</evidence>
<evidence type="ECO:0000256" key="1">
    <source>
        <dbReference type="ARBA" id="ARBA00004141"/>
    </source>
</evidence>
<dbReference type="Pfam" id="PF04103">
    <property type="entry name" value="CD20"/>
    <property type="match status" value="1"/>
</dbReference>
<evidence type="ECO:0000313" key="9">
    <source>
        <dbReference type="Ensembl" id="ENSSSCP00040047561.1"/>
    </source>
</evidence>
<evidence type="ECO:0000256" key="2">
    <source>
        <dbReference type="ARBA" id="ARBA00006022"/>
    </source>
</evidence>
<organism evidence="9 10">
    <name type="scientific">Sus scrofa</name>
    <name type="common">Pig</name>
    <dbReference type="NCBI Taxonomy" id="9823"/>
    <lineage>
        <taxon>Eukaryota</taxon>
        <taxon>Metazoa</taxon>
        <taxon>Chordata</taxon>
        <taxon>Craniata</taxon>
        <taxon>Vertebrata</taxon>
        <taxon>Euteleostomi</taxon>
        <taxon>Mammalia</taxon>
        <taxon>Eutheria</taxon>
        <taxon>Laurasiatheria</taxon>
        <taxon>Artiodactyla</taxon>
        <taxon>Suina</taxon>
        <taxon>Suidae</taxon>
        <taxon>Sus</taxon>
    </lineage>
</organism>
<reference evidence="9" key="1">
    <citation type="submission" date="2025-08" db="UniProtKB">
        <authorList>
            <consortium name="Ensembl"/>
        </authorList>
    </citation>
    <scope>IDENTIFICATION</scope>
</reference>
<feature type="transmembrane region" description="Helical" evidence="8">
    <location>
        <begin position="293"/>
        <end position="319"/>
    </location>
</feature>
<keyword evidence="4 8" id="KW-0812">Transmembrane</keyword>
<name>A0A8D1G679_PIG</name>
<evidence type="ECO:0000256" key="3">
    <source>
        <dbReference type="ARBA" id="ARBA00022553"/>
    </source>
</evidence>
<dbReference type="AlphaFoldDB" id="A0A8D1G679"/>
<keyword evidence="3" id="KW-0597">Phosphoprotein</keyword>
<dbReference type="PANTHER" id="PTHR15756">
    <property type="entry name" value="LR8/HCA112"/>
    <property type="match status" value="1"/>
</dbReference>